<dbReference type="PANTHER" id="PTHR43320:SF3">
    <property type="entry name" value="CARBOHYDRATE KINASE PFKB DOMAIN-CONTAINING PROTEIN"/>
    <property type="match status" value="1"/>
</dbReference>
<dbReference type="InterPro" id="IPR052700">
    <property type="entry name" value="Carb_kinase_PfkB-like"/>
</dbReference>
<feature type="domain" description="Carbohydrate kinase PfkB" evidence="4">
    <location>
        <begin position="6"/>
        <end position="309"/>
    </location>
</feature>
<dbReference type="SUPFAM" id="SSF53613">
    <property type="entry name" value="Ribokinase-like"/>
    <property type="match status" value="1"/>
</dbReference>
<evidence type="ECO:0000256" key="2">
    <source>
        <dbReference type="ARBA" id="ARBA00022679"/>
    </source>
</evidence>
<keyword evidence="2" id="KW-0808">Transferase</keyword>
<evidence type="ECO:0000259" key="4">
    <source>
        <dbReference type="Pfam" id="PF00294"/>
    </source>
</evidence>
<reference evidence="5" key="1">
    <citation type="journal article" date="2014" name="Front. Microbiol.">
        <title>High frequency of phylogenetically diverse reductive dehalogenase-homologous genes in deep subseafloor sedimentary metagenomes.</title>
        <authorList>
            <person name="Kawai M."/>
            <person name="Futagami T."/>
            <person name="Toyoda A."/>
            <person name="Takaki Y."/>
            <person name="Nishi S."/>
            <person name="Hori S."/>
            <person name="Arai W."/>
            <person name="Tsubouchi T."/>
            <person name="Morono Y."/>
            <person name="Uchiyama I."/>
            <person name="Ito T."/>
            <person name="Fujiyama A."/>
            <person name="Inagaki F."/>
            <person name="Takami H."/>
        </authorList>
    </citation>
    <scope>NUCLEOTIDE SEQUENCE</scope>
    <source>
        <strain evidence="5">Expedition CK06-06</strain>
    </source>
</reference>
<dbReference type="Gene3D" id="3.40.1190.20">
    <property type="match status" value="1"/>
</dbReference>
<gene>
    <name evidence="5" type="ORF">S01H1_04887</name>
</gene>
<proteinExistence type="inferred from homology"/>
<dbReference type="EMBL" id="BARS01002556">
    <property type="protein sequence ID" value="GAF69297.1"/>
    <property type="molecule type" value="Genomic_DNA"/>
</dbReference>
<dbReference type="InterPro" id="IPR029056">
    <property type="entry name" value="Ribokinase-like"/>
</dbReference>
<evidence type="ECO:0000256" key="3">
    <source>
        <dbReference type="ARBA" id="ARBA00022777"/>
    </source>
</evidence>
<dbReference type="Pfam" id="PF00294">
    <property type="entry name" value="PfkB"/>
    <property type="match status" value="1"/>
</dbReference>
<evidence type="ECO:0000313" key="5">
    <source>
        <dbReference type="EMBL" id="GAF69297.1"/>
    </source>
</evidence>
<comment type="caution">
    <text evidence="5">The sequence shown here is derived from an EMBL/GenBank/DDBJ whole genome shotgun (WGS) entry which is preliminary data.</text>
</comment>
<dbReference type="AlphaFoldDB" id="X0RZZ3"/>
<sequence length="325" mass="35156">MNGIEVVGLGALNIDHMYRVERILDDGEAVVDEAESFPGGSAANTIYGLAKLGVNAGYTGVVGGDAEGKILLQDFQKVGVDTSQITVKPEAKTGSVLCLSDRPGRRSLYVVPGANSLLTIDDLDLTYINQTKWLHLSSFADDRQFQVLFELMDKLASSVKLSFAPGVLHAIKEMTILSPILNRTHLLFVNQREIRHLTGKDVIAGAESCLKQGCRMIVVTLGKGVRLELGRRTVTAVCYIRDAENEYAIEPSSQDIVSEVDATGAGDAFAAGFLYGLLKGKGLNECGCLGDIAARFSITKLGAREGLPTLIELAQRYHELYKQHL</sequence>
<organism evidence="5">
    <name type="scientific">marine sediment metagenome</name>
    <dbReference type="NCBI Taxonomy" id="412755"/>
    <lineage>
        <taxon>unclassified sequences</taxon>
        <taxon>metagenomes</taxon>
        <taxon>ecological metagenomes</taxon>
    </lineage>
</organism>
<dbReference type="InterPro" id="IPR011611">
    <property type="entry name" value="PfkB_dom"/>
</dbReference>
<dbReference type="PANTHER" id="PTHR43320">
    <property type="entry name" value="SUGAR KINASE"/>
    <property type="match status" value="1"/>
</dbReference>
<keyword evidence="3" id="KW-0418">Kinase</keyword>
<evidence type="ECO:0000256" key="1">
    <source>
        <dbReference type="ARBA" id="ARBA00010688"/>
    </source>
</evidence>
<comment type="similarity">
    <text evidence="1">Belongs to the carbohydrate kinase PfkB family.</text>
</comment>
<protein>
    <recommendedName>
        <fullName evidence="4">Carbohydrate kinase PfkB domain-containing protein</fullName>
    </recommendedName>
</protein>
<name>X0RZZ3_9ZZZZ</name>
<accession>X0RZZ3</accession>
<dbReference type="GO" id="GO:0016301">
    <property type="term" value="F:kinase activity"/>
    <property type="evidence" value="ECO:0007669"/>
    <property type="project" value="UniProtKB-KW"/>
</dbReference>